<organism evidence="6 8">
    <name type="scientific">Archangium gephyra</name>
    <dbReference type="NCBI Taxonomy" id="48"/>
    <lineage>
        <taxon>Bacteria</taxon>
        <taxon>Pseudomonadati</taxon>
        <taxon>Myxococcota</taxon>
        <taxon>Myxococcia</taxon>
        <taxon>Myxococcales</taxon>
        <taxon>Cystobacterineae</taxon>
        <taxon>Archangiaceae</taxon>
        <taxon>Archangium</taxon>
    </lineage>
</organism>
<evidence type="ECO:0000313" key="8">
    <source>
        <dbReference type="Proteomes" id="UP000035579"/>
    </source>
</evidence>
<reference evidence="7 9" key="2">
    <citation type="submission" date="2018-08" db="EMBL/GenBank/DDBJ databases">
        <title>Genomic Encyclopedia of Archaeal and Bacterial Type Strains, Phase II (KMG-II): from individual species to whole genera.</title>
        <authorList>
            <person name="Goeker M."/>
        </authorList>
    </citation>
    <scope>NUCLEOTIDE SEQUENCE [LARGE SCALE GENOMIC DNA]</scope>
    <source>
        <strain evidence="7 9">DSM 2261</strain>
    </source>
</reference>
<dbReference type="AlphaFoldDB" id="A0AAC8QB14"/>
<dbReference type="InterPro" id="IPR004294">
    <property type="entry name" value="Carotenoid_Oase"/>
</dbReference>
<feature type="binding site" evidence="5">
    <location>
        <position position="174"/>
    </location>
    <ligand>
        <name>Fe cation</name>
        <dbReference type="ChEBI" id="CHEBI:24875"/>
        <note>catalytic</note>
    </ligand>
</feature>
<evidence type="ECO:0000256" key="4">
    <source>
        <dbReference type="ARBA" id="ARBA00023004"/>
    </source>
</evidence>
<evidence type="ECO:0000313" key="7">
    <source>
        <dbReference type="EMBL" id="REG37537.1"/>
    </source>
</evidence>
<dbReference type="PANTHER" id="PTHR10543:SF89">
    <property type="entry name" value="CAROTENOID 9,10(9',10')-CLEAVAGE DIOXYGENASE 1"/>
    <property type="match status" value="1"/>
</dbReference>
<accession>A0AAC8QB14</accession>
<evidence type="ECO:0000256" key="2">
    <source>
        <dbReference type="ARBA" id="ARBA00022723"/>
    </source>
</evidence>
<evidence type="ECO:0000313" key="6">
    <source>
        <dbReference type="EMBL" id="AKJ04387.1"/>
    </source>
</evidence>
<keyword evidence="4 5" id="KW-0408">Iron</keyword>
<gene>
    <name evidence="6" type="ORF">AA314_06013</name>
    <name evidence="7" type="ORF">ATI61_101523</name>
</gene>
<dbReference type="PANTHER" id="PTHR10543">
    <property type="entry name" value="BETA-CAROTENE DIOXYGENASE"/>
    <property type="match status" value="1"/>
</dbReference>
<feature type="binding site" evidence="5">
    <location>
        <position position="290"/>
    </location>
    <ligand>
        <name>Fe cation</name>
        <dbReference type="ChEBI" id="CHEBI:24875"/>
        <note>catalytic</note>
    </ligand>
</feature>
<dbReference type="Proteomes" id="UP000035579">
    <property type="component" value="Chromosome"/>
</dbReference>
<protein>
    <submittedName>
        <fullName evidence="7">All-trans-8'-apo-beta-carotenal 15,15'-oxygenase</fullName>
    </submittedName>
    <submittedName>
        <fullName evidence="6">Lignostilbene-alpha,beta-dioxygenase</fullName>
    </submittedName>
</protein>
<evidence type="ECO:0000256" key="1">
    <source>
        <dbReference type="ARBA" id="ARBA00006787"/>
    </source>
</evidence>
<keyword evidence="3" id="KW-0560">Oxidoreductase</keyword>
<evidence type="ECO:0000313" key="9">
    <source>
        <dbReference type="Proteomes" id="UP000256345"/>
    </source>
</evidence>
<dbReference type="GO" id="GO:0016121">
    <property type="term" value="P:carotene catabolic process"/>
    <property type="evidence" value="ECO:0007669"/>
    <property type="project" value="TreeGrafter"/>
</dbReference>
<feature type="binding site" evidence="5">
    <location>
        <position position="223"/>
    </location>
    <ligand>
        <name>Fe cation</name>
        <dbReference type="ChEBI" id="CHEBI:24875"/>
        <note>catalytic</note>
    </ligand>
</feature>
<feature type="binding site" evidence="5">
    <location>
        <position position="471"/>
    </location>
    <ligand>
        <name>Fe cation</name>
        <dbReference type="ChEBI" id="CHEBI:24875"/>
        <note>catalytic</note>
    </ligand>
</feature>
<dbReference type="GO" id="GO:0010436">
    <property type="term" value="F:carotenoid dioxygenase activity"/>
    <property type="evidence" value="ECO:0007669"/>
    <property type="project" value="TreeGrafter"/>
</dbReference>
<dbReference type="EMBL" id="CP011509">
    <property type="protein sequence ID" value="AKJ04387.1"/>
    <property type="molecule type" value="Genomic_DNA"/>
</dbReference>
<sequence length="478" mass="52576">MLSAAAAPLPSPGRPSWLNAYRDFTGDHGFQPMRIEGRLPEDLKGTLVRVGPVTFGVGGQRYGHWFDGDGGALAVRLGEGGAWGAARAIDTPSIRAERAAGKVLYSNYGTAAPSLWRRLFGGAKNAANTSAMTWNGRLFALVESTIPTELSLEDLRTLGETTFEGTVGPAFSAHPHRVGSRRASYNFGVRYGRVPLLDLYELPDSGPIRRMGSVPLPGLVMIHDFIATERHLVFFVAPVRIRIFRVMLGLGSFSDNFEWRPELGTEVLVIPIDEPSKVTRFQAEPFHTWHFGNAFEQDGRIVVDSVRYPDFGSNQWLAEQLNGWASTDAQGRLHRTTIDPKAGTLRTEQVSDRRCEFPGATPLLSGTRHRYVYLAAHSGQEAWRGPQDTLVKVDMETGRETVVTLGREHYASEPMFIPRPGGSAEDDGWLLAQTYDATSDKSYLAVLDAKTPEAGPVARAWLDHGFPFTFHGTWVPAA</sequence>
<evidence type="ECO:0000256" key="3">
    <source>
        <dbReference type="ARBA" id="ARBA00023002"/>
    </source>
</evidence>
<dbReference type="Proteomes" id="UP000256345">
    <property type="component" value="Unassembled WGS sequence"/>
</dbReference>
<name>A0AAC8QB14_9BACT</name>
<reference evidence="6 8" key="1">
    <citation type="submission" date="2015-05" db="EMBL/GenBank/DDBJ databases">
        <title>Genome assembly of Archangium gephyra DSM 2261.</title>
        <authorList>
            <person name="Sharma G."/>
            <person name="Subramanian S."/>
        </authorList>
    </citation>
    <scope>NUCLEOTIDE SEQUENCE [LARGE SCALE GENOMIC DNA]</scope>
    <source>
        <strain evidence="6 8">DSM 2261</strain>
    </source>
</reference>
<comment type="similarity">
    <text evidence="1">Belongs to the carotenoid oxygenase family.</text>
</comment>
<comment type="cofactor">
    <cofactor evidence="5">
        <name>Fe(2+)</name>
        <dbReference type="ChEBI" id="CHEBI:29033"/>
    </cofactor>
    <text evidence="5">Binds 1 Fe(2+) ion per subunit.</text>
</comment>
<dbReference type="Pfam" id="PF03055">
    <property type="entry name" value="RPE65"/>
    <property type="match status" value="1"/>
</dbReference>
<dbReference type="EMBL" id="QUMU01000001">
    <property type="protein sequence ID" value="REG37537.1"/>
    <property type="molecule type" value="Genomic_DNA"/>
</dbReference>
<keyword evidence="9" id="KW-1185">Reference proteome</keyword>
<proteinExistence type="inferred from homology"/>
<dbReference type="GO" id="GO:0046872">
    <property type="term" value="F:metal ion binding"/>
    <property type="evidence" value="ECO:0007669"/>
    <property type="project" value="UniProtKB-KW"/>
</dbReference>
<keyword evidence="2 5" id="KW-0479">Metal-binding</keyword>
<evidence type="ECO:0000256" key="5">
    <source>
        <dbReference type="PIRSR" id="PIRSR604294-1"/>
    </source>
</evidence>
<dbReference type="KEGG" id="age:AA314_06013"/>